<evidence type="ECO:0000313" key="4">
    <source>
        <dbReference type="Proteomes" id="UP000004810"/>
    </source>
</evidence>
<dbReference type="Proteomes" id="UP000004810">
    <property type="component" value="Unassembled WGS sequence"/>
</dbReference>
<accession>J9E413</accession>
<name>J9E413_WUCBA</name>
<sequence>MINRMLACLHCIIVLFLILPCNCQEINVTDVFDIRDEEHKTAKFVALLLFTILIFYGISINTLMVIVLFCKGKYNHYSREFVFIALQLIISNFMIFLPQMVVVLPEILTAKNSSYVNETIRLNRAFSAFDTFSFFSILHFSFLLTVNRFVVLILPKYCSFFESKKLYFLIAFMWLSAFVPTFFDFHLCFRIFIVSNLKWDPDCEGTDESMVWWRIRNFWALSIPNVMFLMQIAMFYNIRRKMHFKINDNQDQGITHFKHEKNAAKIHHYEWSMLVQAAWHCGVLEIEIIVFIFLLPIVCSIFGDEADIPTRIFINCFIIFSCAILPTIHFIYSRQSRNIIKYHLYGWLRLRIGLLKIRLLFNILRQMM</sequence>
<feature type="transmembrane region" description="Helical" evidence="1">
    <location>
        <begin position="277"/>
        <end position="303"/>
    </location>
</feature>
<comment type="caution">
    <text evidence="3">The sequence shown here is derived from an EMBL/GenBank/DDBJ whole genome shotgun (WGS) entry which is preliminary data.</text>
</comment>
<keyword evidence="1" id="KW-0472">Membrane</keyword>
<dbReference type="PANTHER" id="PTHR22718:SF25">
    <property type="entry name" value="G-PROTEIN COUPLED RECEPTORS FAMILY 1 PROFILE DOMAIN-CONTAINING PROTEIN"/>
    <property type="match status" value="1"/>
</dbReference>
<dbReference type="AlphaFoldDB" id="J9E413"/>
<feature type="chain" id="PRO_5003821939" description="G-protein coupled receptors family 1 profile domain-containing protein" evidence="2">
    <location>
        <begin position="24"/>
        <end position="368"/>
    </location>
</feature>
<organism evidence="3 4">
    <name type="scientific">Wuchereria bancrofti</name>
    <dbReference type="NCBI Taxonomy" id="6293"/>
    <lineage>
        <taxon>Eukaryota</taxon>
        <taxon>Metazoa</taxon>
        <taxon>Ecdysozoa</taxon>
        <taxon>Nematoda</taxon>
        <taxon>Chromadorea</taxon>
        <taxon>Rhabditida</taxon>
        <taxon>Spirurina</taxon>
        <taxon>Spiruromorpha</taxon>
        <taxon>Filarioidea</taxon>
        <taxon>Onchocercidae</taxon>
        <taxon>Wuchereria</taxon>
    </lineage>
</organism>
<reference evidence="4" key="1">
    <citation type="submission" date="2012-08" db="EMBL/GenBank/DDBJ databases">
        <title>The Genome Sequence of Wuchereria bancrofti.</title>
        <authorList>
            <person name="Nutman T.B."/>
            <person name="Fink D.L."/>
            <person name="Russ C."/>
            <person name="Young S."/>
            <person name="Zeng Q."/>
            <person name="Koehrsen M."/>
            <person name="Alvarado L."/>
            <person name="Berlin A."/>
            <person name="Chapman S.B."/>
            <person name="Chen Z."/>
            <person name="Freedman E."/>
            <person name="Gellesch M."/>
            <person name="Goldberg J."/>
            <person name="Griggs A."/>
            <person name="Gujja S."/>
            <person name="Heilman E.R."/>
            <person name="Heiman D."/>
            <person name="Hepburn T."/>
            <person name="Howarth C."/>
            <person name="Jen D."/>
            <person name="Larson L."/>
            <person name="Lewis B."/>
            <person name="Mehta T."/>
            <person name="Park D."/>
            <person name="Pearson M."/>
            <person name="Roberts A."/>
            <person name="Saif S."/>
            <person name="Shea T."/>
            <person name="Shenoy N."/>
            <person name="Sisk P."/>
            <person name="Stolte C."/>
            <person name="Sykes S."/>
            <person name="Walk T."/>
            <person name="White J."/>
            <person name="Yandava C."/>
            <person name="Haas B."/>
            <person name="Henn M.R."/>
            <person name="Nusbaum C."/>
            <person name="Birren B."/>
        </authorList>
    </citation>
    <scope>NUCLEOTIDE SEQUENCE [LARGE SCALE GENOMIC DNA]</scope>
    <source>
        <strain evidence="4">NA</strain>
    </source>
</reference>
<feature type="transmembrane region" description="Helical" evidence="1">
    <location>
        <begin position="309"/>
        <end position="332"/>
    </location>
</feature>
<feature type="transmembrane region" description="Helical" evidence="1">
    <location>
        <begin position="81"/>
        <end position="104"/>
    </location>
</feature>
<feature type="transmembrane region" description="Helical" evidence="1">
    <location>
        <begin position="166"/>
        <end position="192"/>
    </location>
</feature>
<evidence type="ECO:0000256" key="2">
    <source>
        <dbReference type="SAM" id="SignalP"/>
    </source>
</evidence>
<feature type="transmembrane region" description="Helical" evidence="1">
    <location>
        <begin position="132"/>
        <end position="154"/>
    </location>
</feature>
<gene>
    <name evidence="3" type="ORF">WUBG_12188</name>
</gene>
<evidence type="ECO:0008006" key="5">
    <source>
        <dbReference type="Google" id="ProtNLM"/>
    </source>
</evidence>
<dbReference type="PANTHER" id="PTHR22718">
    <property type="entry name" value="SERPENTINE RECEPTOR, CLASS X"/>
    <property type="match status" value="1"/>
</dbReference>
<feature type="transmembrane region" description="Helical" evidence="1">
    <location>
        <begin position="47"/>
        <end position="69"/>
    </location>
</feature>
<dbReference type="Gene3D" id="1.20.1070.10">
    <property type="entry name" value="Rhodopsin 7-helix transmembrane proteins"/>
    <property type="match status" value="1"/>
</dbReference>
<keyword evidence="1" id="KW-0812">Transmembrane</keyword>
<dbReference type="EMBL" id="ADBV01008456">
    <property type="protein sequence ID" value="EJW76903.1"/>
    <property type="molecule type" value="Genomic_DNA"/>
</dbReference>
<keyword evidence="1" id="KW-1133">Transmembrane helix</keyword>
<proteinExistence type="predicted"/>
<evidence type="ECO:0000256" key="1">
    <source>
        <dbReference type="SAM" id="Phobius"/>
    </source>
</evidence>
<feature type="signal peptide" evidence="2">
    <location>
        <begin position="1"/>
        <end position="23"/>
    </location>
</feature>
<dbReference type="SUPFAM" id="SSF81321">
    <property type="entry name" value="Family A G protein-coupled receptor-like"/>
    <property type="match status" value="1"/>
</dbReference>
<evidence type="ECO:0000313" key="3">
    <source>
        <dbReference type="EMBL" id="EJW76903.1"/>
    </source>
</evidence>
<feature type="transmembrane region" description="Helical" evidence="1">
    <location>
        <begin position="218"/>
        <end position="238"/>
    </location>
</feature>
<protein>
    <recommendedName>
        <fullName evidence="5">G-protein coupled receptors family 1 profile domain-containing protein</fullName>
    </recommendedName>
</protein>
<keyword evidence="2" id="KW-0732">Signal</keyword>